<feature type="signal peptide" evidence="17">
    <location>
        <begin position="1"/>
        <end position="19"/>
    </location>
</feature>
<comment type="subcellular location">
    <subcellularLocation>
        <location evidence="2">Membrane</location>
        <topology evidence="2">Lipid-anchor</topology>
        <topology evidence="2">GPI-anchor</topology>
    </subcellularLocation>
    <subcellularLocation>
        <location evidence="1">Membrane</location>
        <topology evidence="1">Multi-pass membrane protein</topology>
    </subcellularLocation>
    <subcellularLocation>
        <location evidence="3">Secreted</location>
    </subcellularLocation>
</comment>
<evidence type="ECO:0000256" key="4">
    <source>
        <dbReference type="ARBA" id="ARBA00010031"/>
    </source>
</evidence>
<dbReference type="EMBL" id="ML992671">
    <property type="protein sequence ID" value="KAF2213071.1"/>
    <property type="molecule type" value="Genomic_DNA"/>
</dbReference>
<feature type="region of interest" description="Disordered" evidence="15">
    <location>
        <begin position="485"/>
        <end position="509"/>
    </location>
</feature>
<protein>
    <recommendedName>
        <fullName evidence="18">CFEM domain-containing protein</fullName>
    </recommendedName>
</protein>
<keyword evidence="14" id="KW-0408">Iron</keyword>
<dbReference type="InterPro" id="IPR049326">
    <property type="entry name" value="Rhodopsin_dom_fungi"/>
</dbReference>
<keyword evidence="10 16" id="KW-0472">Membrane</keyword>
<feature type="domain" description="CFEM" evidence="18">
    <location>
        <begin position="36"/>
        <end position="154"/>
    </location>
</feature>
<sequence length="509" mass="56028">MQIARLLVSLFAGVTVVSALHIDPKFDTLLEVFARDESSTAAASDNAAAKQAAQYQLVLAMPRCGLACLESVISVSPCQFTDTNCTCHNTTIADQAQDCILQSCTIKETLSMDLTQGQEQRAWLTQVFSATKNISDRICDRPFRDKSGLVSGTAIGPMIIALVSYIVRISSKLHIPWGGAPFTSDLWWDDFVITVAVLIMFPYASLNVEIANWGFGTDVWTVPFGNITKILKVFWVLELGYVFVGGLVKVSLLLSYLRFFSSPQFRLGVFITLGLASAYIVAFSLAAALQCTPVSYAWHRWDGEHKGHCVPLFRLIWSSAVSNIFLDLVILGLPIAQLWRMNLNNRKKLLVMLMFGVGFLVTIISIMRLYSLVHYATATNLTWAYVLPGIWAKLESYLSVVCACMPAIRQFIRRFTPRLVGSTRGEGTTTGISTTQSGLSGRTSFWMRTLQSNVQSRTLNSGTGTIAISEVGKSADRENFVPLQEINGHQHSKSSKSTIPTTSGLSSRI</sequence>
<organism evidence="19 20">
    <name type="scientific">Cercospora zeae-maydis SCOH1-5</name>
    <dbReference type="NCBI Taxonomy" id="717836"/>
    <lineage>
        <taxon>Eukaryota</taxon>
        <taxon>Fungi</taxon>
        <taxon>Dikarya</taxon>
        <taxon>Ascomycota</taxon>
        <taxon>Pezizomycotina</taxon>
        <taxon>Dothideomycetes</taxon>
        <taxon>Dothideomycetidae</taxon>
        <taxon>Mycosphaerellales</taxon>
        <taxon>Mycosphaerellaceae</taxon>
        <taxon>Cercospora</taxon>
    </lineage>
</organism>
<reference evidence="19" key="1">
    <citation type="journal article" date="2020" name="Stud. Mycol.">
        <title>101 Dothideomycetes genomes: a test case for predicting lifestyles and emergence of pathogens.</title>
        <authorList>
            <person name="Haridas S."/>
            <person name="Albert R."/>
            <person name="Binder M."/>
            <person name="Bloem J."/>
            <person name="Labutti K."/>
            <person name="Salamov A."/>
            <person name="Andreopoulos B."/>
            <person name="Baker S."/>
            <person name="Barry K."/>
            <person name="Bills G."/>
            <person name="Bluhm B."/>
            <person name="Cannon C."/>
            <person name="Castanera R."/>
            <person name="Culley D."/>
            <person name="Daum C."/>
            <person name="Ezra D."/>
            <person name="Gonzalez J."/>
            <person name="Henrissat B."/>
            <person name="Kuo A."/>
            <person name="Liang C."/>
            <person name="Lipzen A."/>
            <person name="Lutzoni F."/>
            <person name="Magnuson J."/>
            <person name="Mondo S."/>
            <person name="Nolan M."/>
            <person name="Ohm R."/>
            <person name="Pangilinan J."/>
            <person name="Park H.-J."/>
            <person name="Ramirez L."/>
            <person name="Alfaro M."/>
            <person name="Sun H."/>
            <person name="Tritt A."/>
            <person name="Yoshinaga Y."/>
            <person name="Zwiers L.-H."/>
            <person name="Turgeon B."/>
            <person name="Goodwin S."/>
            <person name="Spatafora J."/>
            <person name="Crous P."/>
            <person name="Grigoriev I."/>
        </authorList>
    </citation>
    <scope>NUCLEOTIDE SEQUENCE</scope>
    <source>
        <strain evidence="19">SCOH1-5</strain>
    </source>
</reference>
<keyword evidence="5" id="KW-0964">Secreted</keyword>
<comment type="similarity">
    <text evidence="4">Belongs to the RBT5 family.</text>
</comment>
<feature type="chain" id="PRO_5025639106" description="CFEM domain-containing protein" evidence="17">
    <location>
        <begin position="20"/>
        <end position="509"/>
    </location>
</feature>
<feature type="transmembrane region" description="Helical" evidence="16">
    <location>
        <begin position="390"/>
        <end position="408"/>
    </location>
</feature>
<proteinExistence type="inferred from homology"/>
<evidence type="ECO:0000256" key="10">
    <source>
        <dbReference type="ARBA" id="ARBA00023136"/>
    </source>
</evidence>
<dbReference type="AlphaFoldDB" id="A0A6A6FI78"/>
<dbReference type="PANTHER" id="PTHR33048:SF143">
    <property type="entry name" value="EXTRACELLULAR MEMBRANE PROTEIN CFEM DOMAIN-CONTAINING PROTEIN-RELATED"/>
    <property type="match status" value="1"/>
</dbReference>
<dbReference type="PANTHER" id="PTHR33048">
    <property type="entry name" value="PTH11-LIKE INTEGRAL MEMBRANE PROTEIN (AFU_ORTHOLOGUE AFUA_5G11245)"/>
    <property type="match status" value="1"/>
</dbReference>
<keyword evidence="6" id="KW-0325">Glycoprotein</keyword>
<evidence type="ECO:0000256" key="13">
    <source>
        <dbReference type="ARBA" id="ARBA00038359"/>
    </source>
</evidence>
<dbReference type="GO" id="GO:0005576">
    <property type="term" value="C:extracellular region"/>
    <property type="evidence" value="ECO:0007669"/>
    <property type="project" value="UniProtKB-SubCell"/>
</dbReference>
<feature type="disulfide bond" evidence="14">
    <location>
        <begin position="68"/>
        <end position="99"/>
    </location>
</feature>
<dbReference type="Pfam" id="PF05730">
    <property type="entry name" value="CFEM"/>
    <property type="match status" value="1"/>
</dbReference>
<dbReference type="GO" id="GO:0046872">
    <property type="term" value="F:metal ion binding"/>
    <property type="evidence" value="ECO:0007669"/>
    <property type="project" value="UniProtKB-UniRule"/>
</dbReference>
<keyword evidence="12" id="KW-0449">Lipoprotein</keyword>
<dbReference type="InterPro" id="IPR052337">
    <property type="entry name" value="SAT4-like"/>
</dbReference>
<comment type="similarity">
    <text evidence="13">Belongs to the SAT4 family.</text>
</comment>
<evidence type="ECO:0000256" key="5">
    <source>
        <dbReference type="ARBA" id="ARBA00022525"/>
    </source>
</evidence>
<feature type="transmembrane region" description="Helical" evidence="16">
    <location>
        <begin position="349"/>
        <end position="370"/>
    </location>
</feature>
<keyword evidence="20" id="KW-1185">Reference proteome</keyword>
<evidence type="ECO:0000256" key="7">
    <source>
        <dbReference type="ARBA" id="ARBA00022692"/>
    </source>
</evidence>
<feature type="transmembrane region" description="Helical" evidence="16">
    <location>
        <begin position="269"/>
        <end position="296"/>
    </location>
</feature>
<dbReference type="InterPro" id="IPR008427">
    <property type="entry name" value="Extracellular_membr_CFEM_dom"/>
</dbReference>
<keyword evidence="6" id="KW-0336">GPI-anchor</keyword>
<keyword evidence="7 16" id="KW-0812">Transmembrane</keyword>
<feature type="transmembrane region" description="Helical" evidence="16">
    <location>
        <begin position="148"/>
        <end position="167"/>
    </location>
</feature>
<keyword evidence="14" id="KW-0479">Metal-binding</keyword>
<evidence type="ECO:0000259" key="18">
    <source>
        <dbReference type="PROSITE" id="PS52012"/>
    </source>
</evidence>
<dbReference type="GO" id="GO:0098552">
    <property type="term" value="C:side of membrane"/>
    <property type="evidence" value="ECO:0007669"/>
    <property type="project" value="UniProtKB-KW"/>
</dbReference>
<dbReference type="Proteomes" id="UP000799539">
    <property type="component" value="Unassembled WGS sequence"/>
</dbReference>
<feature type="transmembrane region" description="Helical" evidence="16">
    <location>
        <begin position="316"/>
        <end position="337"/>
    </location>
</feature>
<feature type="disulfide bond" evidence="14">
    <location>
        <begin position="64"/>
        <end position="104"/>
    </location>
</feature>
<evidence type="ECO:0000256" key="17">
    <source>
        <dbReference type="SAM" id="SignalP"/>
    </source>
</evidence>
<evidence type="ECO:0000256" key="15">
    <source>
        <dbReference type="SAM" id="MobiDB-lite"/>
    </source>
</evidence>
<keyword evidence="8 17" id="KW-0732">Signal</keyword>
<keyword evidence="14" id="KW-0349">Heme</keyword>
<name>A0A6A6FI78_9PEZI</name>
<keyword evidence="11 14" id="KW-1015">Disulfide bond</keyword>
<dbReference type="PROSITE" id="PS52012">
    <property type="entry name" value="CFEM"/>
    <property type="match status" value="1"/>
</dbReference>
<feature type="transmembrane region" description="Helical" evidence="16">
    <location>
        <begin position="187"/>
        <end position="206"/>
    </location>
</feature>
<evidence type="ECO:0000256" key="11">
    <source>
        <dbReference type="ARBA" id="ARBA00023157"/>
    </source>
</evidence>
<evidence type="ECO:0000256" key="14">
    <source>
        <dbReference type="PROSITE-ProRule" id="PRU01356"/>
    </source>
</evidence>
<keyword evidence="9 16" id="KW-1133">Transmembrane helix</keyword>
<evidence type="ECO:0000313" key="20">
    <source>
        <dbReference type="Proteomes" id="UP000799539"/>
    </source>
</evidence>
<feature type="transmembrane region" description="Helical" evidence="16">
    <location>
        <begin position="233"/>
        <end position="257"/>
    </location>
</feature>
<comment type="caution">
    <text evidence="14">Lacks conserved residue(s) required for the propagation of feature annotation.</text>
</comment>
<accession>A0A6A6FI78</accession>
<evidence type="ECO:0000256" key="1">
    <source>
        <dbReference type="ARBA" id="ARBA00004141"/>
    </source>
</evidence>
<dbReference type="Pfam" id="PF20684">
    <property type="entry name" value="Fung_rhodopsin"/>
    <property type="match status" value="1"/>
</dbReference>
<feature type="disulfide bond" evidence="14">
    <location>
        <begin position="78"/>
        <end position="85"/>
    </location>
</feature>
<evidence type="ECO:0000256" key="6">
    <source>
        <dbReference type="ARBA" id="ARBA00022622"/>
    </source>
</evidence>
<evidence type="ECO:0000256" key="12">
    <source>
        <dbReference type="ARBA" id="ARBA00023288"/>
    </source>
</evidence>
<feature type="binding site" description="axial binding residue" evidence="14">
    <location>
        <position position="82"/>
    </location>
    <ligand>
        <name>heme</name>
        <dbReference type="ChEBI" id="CHEBI:30413"/>
    </ligand>
    <ligandPart>
        <name>Fe</name>
        <dbReference type="ChEBI" id="CHEBI:18248"/>
    </ligandPart>
</feature>
<evidence type="ECO:0000313" key="19">
    <source>
        <dbReference type="EMBL" id="KAF2213071.1"/>
    </source>
</evidence>
<evidence type="ECO:0000256" key="8">
    <source>
        <dbReference type="ARBA" id="ARBA00022729"/>
    </source>
</evidence>
<evidence type="ECO:0000256" key="9">
    <source>
        <dbReference type="ARBA" id="ARBA00022989"/>
    </source>
</evidence>
<evidence type="ECO:0000256" key="16">
    <source>
        <dbReference type="SAM" id="Phobius"/>
    </source>
</evidence>
<evidence type="ECO:0000256" key="3">
    <source>
        <dbReference type="ARBA" id="ARBA00004613"/>
    </source>
</evidence>
<gene>
    <name evidence="19" type="ORF">CERZMDRAFT_96742</name>
</gene>
<dbReference type="OrthoDB" id="2496787at2759"/>
<evidence type="ECO:0000256" key="2">
    <source>
        <dbReference type="ARBA" id="ARBA00004589"/>
    </source>
</evidence>